<dbReference type="InterPro" id="IPR044043">
    <property type="entry name" value="VanA_C_cat"/>
</dbReference>
<dbReference type="InterPro" id="IPR050584">
    <property type="entry name" value="Cholesterol_7-desaturase"/>
</dbReference>
<evidence type="ECO:0000256" key="2">
    <source>
        <dbReference type="ARBA" id="ARBA00022723"/>
    </source>
</evidence>
<dbReference type="PANTHER" id="PTHR21266">
    <property type="entry name" value="IRON-SULFUR DOMAIN CONTAINING PROTEIN"/>
    <property type="match status" value="1"/>
</dbReference>
<dbReference type="EMBL" id="BSYI01000038">
    <property type="protein sequence ID" value="GMG84582.1"/>
    <property type="molecule type" value="Genomic_DNA"/>
</dbReference>
<evidence type="ECO:0000256" key="1">
    <source>
        <dbReference type="ARBA" id="ARBA00022714"/>
    </source>
</evidence>
<name>A0ABQ6LNK4_9RHOB</name>
<keyword evidence="2" id="KW-0479">Metal-binding</keyword>
<keyword evidence="1" id="KW-0001">2Fe-2S</keyword>
<dbReference type="Gene3D" id="3.90.380.10">
    <property type="entry name" value="Naphthalene 1,2-dioxygenase Alpha Subunit, Chain A, domain 1"/>
    <property type="match status" value="1"/>
</dbReference>
<evidence type="ECO:0000256" key="5">
    <source>
        <dbReference type="ARBA" id="ARBA00023014"/>
    </source>
</evidence>
<keyword evidence="3" id="KW-0560">Oxidoreductase</keyword>
<evidence type="ECO:0000256" key="4">
    <source>
        <dbReference type="ARBA" id="ARBA00023004"/>
    </source>
</evidence>
<dbReference type="PROSITE" id="PS51296">
    <property type="entry name" value="RIESKE"/>
    <property type="match status" value="1"/>
</dbReference>
<dbReference type="GO" id="GO:0051213">
    <property type="term" value="F:dioxygenase activity"/>
    <property type="evidence" value="ECO:0007669"/>
    <property type="project" value="UniProtKB-KW"/>
</dbReference>
<dbReference type="Proteomes" id="UP001239909">
    <property type="component" value="Unassembled WGS sequence"/>
</dbReference>
<proteinExistence type="predicted"/>
<keyword evidence="5" id="KW-0411">Iron-sulfur</keyword>
<comment type="caution">
    <text evidence="7">The sequence shown here is derived from an EMBL/GenBank/DDBJ whole genome shotgun (WGS) entry which is preliminary data.</text>
</comment>
<dbReference type="Gene3D" id="2.102.10.10">
    <property type="entry name" value="Rieske [2Fe-2S] iron-sulphur domain"/>
    <property type="match status" value="1"/>
</dbReference>
<dbReference type="RefSeq" id="WP_285673641.1">
    <property type="nucleotide sequence ID" value="NZ_BSYI01000038.1"/>
</dbReference>
<evidence type="ECO:0000313" key="8">
    <source>
        <dbReference type="Proteomes" id="UP001239909"/>
    </source>
</evidence>
<gene>
    <name evidence="7" type="ORF">LNKW23_37980</name>
</gene>
<dbReference type="InterPro" id="IPR036922">
    <property type="entry name" value="Rieske_2Fe-2S_sf"/>
</dbReference>
<dbReference type="Pfam" id="PF00355">
    <property type="entry name" value="Rieske"/>
    <property type="match status" value="1"/>
</dbReference>
<keyword evidence="8" id="KW-1185">Reference proteome</keyword>
<reference evidence="7 8" key="1">
    <citation type="submission" date="2023-04" db="EMBL/GenBank/DDBJ databases">
        <title>Marinoamorphus aggregata gen. nov., sp. Nov., isolate from tissue of brittle star Ophioplocus japonicus.</title>
        <authorList>
            <person name="Kawano K."/>
            <person name="Sawayama S."/>
            <person name="Nakagawa S."/>
        </authorList>
    </citation>
    <scope>NUCLEOTIDE SEQUENCE [LARGE SCALE GENOMIC DNA]</scope>
    <source>
        <strain evidence="7 8">NKW23</strain>
    </source>
</reference>
<dbReference type="SUPFAM" id="SSF50022">
    <property type="entry name" value="ISP domain"/>
    <property type="match status" value="1"/>
</dbReference>
<accession>A0ABQ6LNK4</accession>
<evidence type="ECO:0000313" key="7">
    <source>
        <dbReference type="EMBL" id="GMG84582.1"/>
    </source>
</evidence>
<evidence type="ECO:0000259" key="6">
    <source>
        <dbReference type="PROSITE" id="PS51296"/>
    </source>
</evidence>
<dbReference type="InterPro" id="IPR017941">
    <property type="entry name" value="Rieske_2Fe-2S"/>
</dbReference>
<dbReference type="PANTHER" id="PTHR21266:SF60">
    <property type="entry name" value="3-KETOSTEROID-9-ALPHA-MONOOXYGENASE, OXYGENASE COMPONENT"/>
    <property type="match status" value="1"/>
</dbReference>
<organism evidence="7 8">
    <name type="scientific">Paralimibaculum aggregatum</name>
    <dbReference type="NCBI Taxonomy" id="3036245"/>
    <lineage>
        <taxon>Bacteria</taxon>
        <taxon>Pseudomonadati</taxon>
        <taxon>Pseudomonadota</taxon>
        <taxon>Alphaproteobacteria</taxon>
        <taxon>Rhodobacterales</taxon>
        <taxon>Paracoccaceae</taxon>
        <taxon>Paralimibaculum</taxon>
    </lineage>
</organism>
<evidence type="ECO:0000256" key="3">
    <source>
        <dbReference type="ARBA" id="ARBA00023002"/>
    </source>
</evidence>
<dbReference type="Pfam" id="PF19112">
    <property type="entry name" value="VanA_C"/>
    <property type="match status" value="1"/>
</dbReference>
<dbReference type="SUPFAM" id="SSF55961">
    <property type="entry name" value="Bet v1-like"/>
    <property type="match status" value="1"/>
</dbReference>
<feature type="domain" description="Rieske" evidence="6">
    <location>
        <begin position="28"/>
        <end position="129"/>
    </location>
</feature>
<keyword evidence="4" id="KW-0408">Iron</keyword>
<sequence length="361" mass="40610">MNKPTDVQPNGQRIPNGMLQDNYPRNMWWVAAHADEVTTKPLARWLLETPVVLYRLEDGSPAALYDRCPHRWAPLSEGHVAGDRIVCPYHGMEFDTGGNCTKAPTQKIMPKTAQIPSFPVREAGAYIWIWMGDPEAIDGEPPDVSYQVDPDWSFVHGYYEVAANWVLIRENVLDLTHIAFLHKNTFKQDDWITAPDTYMEGETVCYEQEFDLAPLSPLFCAGMGLPEDKPIKRVQKGRMPSLAISFSDWNVHDPNPEPGRRADFIMRGCHIVTPSTRGHTHYFWAAAFDVPEISDEVAAKTKASVTAAFDEDKHLLERLQDKIAKDPRGLDYLEVTLGADGAGIKVRQILNKKLAAEGRSL</sequence>
<protein>
    <submittedName>
        <fullName evidence="7">Aromatic ring-hydroxylating dioxygenase subunit alpha</fullName>
    </submittedName>
</protein>
<keyword evidence="7" id="KW-0223">Dioxygenase</keyword>